<dbReference type="EMBL" id="DUZY01000005">
    <property type="protein sequence ID" value="DAD41117.1"/>
    <property type="molecule type" value="Genomic_DNA"/>
</dbReference>
<dbReference type="Pfam" id="PF23269">
    <property type="entry name" value="DUF7074"/>
    <property type="match status" value="1"/>
</dbReference>
<evidence type="ECO:0000259" key="2">
    <source>
        <dbReference type="Pfam" id="PF23269"/>
    </source>
</evidence>
<feature type="region of interest" description="Disordered" evidence="1">
    <location>
        <begin position="98"/>
        <end position="123"/>
    </location>
</feature>
<dbReference type="PANTHER" id="PTHR31469">
    <property type="entry name" value="OS07G0633600 PROTEIN"/>
    <property type="match status" value="1"/>
</dbReference>
<dbReference type="AlphaFoldDB" id="A0A822Z8D7"/>
<keyword evidence="4" id="KW-1185">Reference proteome</keyword>
<dbReference type="Proteomes" id="UP000607653">
    <property type="component" value="Unassembled WGS sequence"/>
</dbReference>
<feature type="domain" description="DUF7074" evidence="2">
    <location>
        <begin position="1"/>
        <end position="83"/>
    </location>
</feature>
<reference evidence="3 4" key="1">
    <citation type="journal article" date="2020" name="Mol. Biol. Evol.">
        <title>Distinct Expression and Methylation Patterns for Genes with Different Fates following a Single Whole-Genome Duplication in Flowering Plants.</title>
        <authorList>
            <person name="Shi T."/>
            <person name="Rahmani R.S."/>
            <person name="Gugger P.F."/>
            <person name="Wang M."/>
            <person name="Li H."/>
            <person name="Zhang Y."/>
            <person name="Li Z."/>
            <person name="Wang Q."/>
            <person name="Van de Peer Y."/>
            <person name="Marchal K."/>
            <person name="Chen J."/>
        </authorList>
    </citation>
    <scope>NUCLEOTIDE SEQUENCE [LARGE SCALE GENOMIC DNA]</scope>
    <source>
        <tissue evidence="3">Leaf</tissue>
    </source>
</reference>
<evidence type="ECO:0000313" key="3">
    <source>
        <dbReference type="EMBL" id="DAD41117.1"/>
    </source>
</evidence>
<organism evidence="3 4">
    <name type="scientific">Nelumbo nucifera</name>
    <name type="common">Sacred lotus</name>
    <dbReference type="NCBI Taxonomy" id="4432"/>
    <lineage>
        <taxon>Eukaryota</taxon>
        <taxon>Viridiplantae</taxon>
        <taxon>Streptophyta</taxon>
        <taxon>Embryophyta</taxon>
        <taxon>Tracheophyta</taxon>
        <taxon>Spermatophyta</taxon>
        <taxon>Magnoliopsida</taxon>
        <taxon>Proteales</taxon>
        <taxon>Nelumbonaceae</taxon>
        <taxon>Nelumbo</taxon>
    </lineage>
</organism>
<name>A0A822Z8D7_NELNU</name>
<evidence type="ECO:0000256" key="1">
    <source>
        <dbReference type="SAM" id="MobiDB-lite"/>
    </source>
</evidence>
<sequence length="123" mass="14219">MNCSDLRVLVAIAKFNLKVFKSTVFLDYWTPVNWSKPKECDIACKFRSKKEKSWHEYRNFRRFRIGVKEDCSYVVASVGWWHSGINATLQRPKLNSTLSTGGPKNLNPPSIHDDEINDTIPMV</sequence>
<comment type="caution">
    <text evidence="3">The sequence shown here is derived from an EMBL/GenBank/DDBJ whole genome shotgun (WGS) entry which is preliminary data.</text>
</comment>
<proteinExistence type="predicted"/>
<accession>A0A822Z8D7</accession>
<dbReference type="PANTHER" id="PTHR31469:SF4">
    <property type="entry name" value="O-FUCOSYLTRANSFERASE FAMILY PROTEIN"/>
    <property type="match status" value="1"/>
</dbReference>
<dbReference type="InterPro" id="IPR055502">
    <property type="entry name" value="DUF7074"/>
</dbReference>
<evidence type="ECO:0000313" key="4">
    <source>
        <dbReference type="Proteomes" id="UP000607653"/>
    </source>
</evidence>
<protein>
    <recommendedName>
        <fullName evidence="2">DUF7074 domain-containing protein</fullName>
    </recommendedName>
</protein>
<gene>
    <name evidence="3" type="ORF">HUJ06_015440</name>
</gene>